<feature type="region of interest" description="Disordered" evidence="1">
    <location>
        <begin position="89"/>
        <end position="119"/>
    </location>
</feature>
<keyword evidence="4" id="KW-1185">Reference proteome</keyword>
<comment type="caution">
    <text evidence="3">The sequence shown here is derived from an EMBL/GenBank/DDBJ whole genome shotgun (WGS) entry which is preliminary data.</text>
</comment>
<reference evidence="3 4" key="1">
    <citation type="submission" date="2018-10" db="EMBL/GenBank/DDBJ databases">
        <title>Genome assembly for a Yunnan-Guizhou Plateau 3E fish, Anabarilius grahami (Regan), and its evolutionary and genetic applications.</title>
        <authorList>
            <person name="Jiang W."/>
        </authorList>
    </citation>
    <scope>NUCLEOTIDE SEQUENCE [LARGE SCALE GENOMIC DNA]</scope>
    <source>
        <strain evidence="3">AG-KIZ</strain>
        <tissue evidence="3">Muscle</tissue>
    </source>
</reference>
<feature type="domain" description="UMA" evidence="2">
    <location>
        <begin position="129"/>
        <end position="177"/>
    </location>
</feature>
<name>A0A3N0XYX5_ANAGA</name>
<dbReference type="InterPro" id="IPR023340">
    <property type="entry name" value="UMA"/>
</dbReference>
<dbReference type="AlphaFoldDB" id="A0A3N0XYX5"/>
<evidence type="ECO:0000259" key="2">
    <source>
        <dbReference type="PROSITE" id="PS51497"/>
    </source>
</evidence>
<dbReference type="OrthoDB" id="9872568at2759"/>
<dbReference type="EMBL" id="RJVU01057109">
    <property type="protein sequence ID" value="ROK35677.1"/>
    <property type="molecule type" value="Genomic_DNA"/>
</dbReference>
<evidence type="ECO:0000256" key="1">
    <source>
        <dbReference type="SAM" id="MobiDB-lite"/>
    </source>
</evidence>
<gene>
    <name evidence="3" type="ORF">DPX16_17420</name>
</gene>
<accession>A0A3N0XYX5</accession>
<dbReference type="PROSITE" id="PS51497">
    <property type="entry name" value="UMA"/>
    <property type="match status" value="1"/>
</dbReference>
<organism evidence="3 4">
    <name type="scientific">Anabarilius grahami</name>
    <name type="common">Kanglang fish</name>
    <name type="synonym">Barilius grahami</name>
    <dbReference type="NCBI Taxonomy" id="495550"/>
    <lineage>
        <taxon>Eukaryota</taxon>
        <taxon>Metazoa</taxon>
        <taxon>Chordata</taxon>
        <taxon>Craniata</taxon>
        <taxon>Vertebrata</taxon>
        <taxon>Euteleostomi</taxon>
        <taxon>Actinopterygii</taxon>
        <taxon>Neopterygii</taxon>
        <taxon>Teleostei</taxon>
        <taxon>Ostariophysi</taxon>
        <taxon>Cypriniformes</taxon>
        <taxon>Xenocyprididae</taxon>
        <taxon>Xenocypridinae</taxon>
        <taxon>Xenocypridinae incertae sedis</taxon>
        <taxon>Anabarilius</taxon>
    </lineage>
</organism>
<dbReference type="PANTHER" id="PTHR36291:SF1">
    <property type="entry name" value="UBAP1-MVB12-ASSOCIATED (UMA)-DOMAIN CONTAINING PROTEIN 1"/>
    <property type="match status" value="1"/>
</dbReference>
<evidence type="ECO:0000313" key="3">
    <source>
        <dbReference type="EMBL" id="ROK35677.1"/>
    </source>
</evidence>
<dbReference type="PANTHER" id="PTHR36291">
    <property type="entry name" value="UBAP1-MVB12-ASSOCIATED (UMA)-DOMAIN CONTAINING PROTEIN 1"/>
    <property type="match status" value="1"/>
</dbReference>
<proteinExistence type="predicted"/>
<dbReference type="InterPro" id="IPR053292">
    <property type="entry name" value="UBAP1-MVB12_assoc_domain"/>
</dbReference>
<dbReference type="Proteomes" id="UP000281406">
    <property type="component" value="Unassembled WGS sequence"/>
</dbReference>
<protein>
    <submittedName>
        <fullName evidence="3">UBAP1-MVB12-associated (UMA)-domain containing protein 1</fullName>
    </submittedName>
</protein>
<evidence type="ECO:0000313" key="4">
    <source>
        <dbReference type="Proteomes" id="UP000281406"/>
    </source>
</evidence>
<sequence>MLKFFGFKNDGAKKSNDRETDGFVIIGETVEDQRQKIQSMNIEQPATNVIVQPSKITAVNLHANFLQPFSSEDAPVEVLTSVADLDVSPSSTRNRGFTETAQPSSQPTSAKMSSETQSVDATPALTELLGDIPFTLAPHILAMQAGLPFVTEIPLPHDINDKLANFRYDFSLENSVLCEP</sequence>